<dbReference type="AlphaFoldDB" id="Q1PVS6"/>
<feature type="transmembrane region" description="Helical" evidence="1">
    <location>
        <begin position="48"/>
        <end position="67"/>
    </location>
</feature>
<reference evidence="3 4" key="3">
    <citation type="submission" date="2020-02" db="EMBL/GenBank/DDBJ databases">
        <title>Newly sequenced genome of strain CSTR1 showed variability in Candidatus Kuenenia stuttgartiensis genomes.</title>
        <authorList>
            <person name="Ding C."/>
            <person name="Adrian L."/>
        </authorList>
    </citation>
    <scope>NUCLEOTIDE SEQUENCE [LARGE SCALE GENOMIC DNA]</scope>
    <source>
        <strain evidence="3 4">CSTR1</strain>
    </source>
</reference>
<evidence type="ECO:0000313" key="2">
    <source>
        <dbReference type="EMBL" id="CAJ71327.1"/>
    </source>
</evidence>
<name>Q1PVS6_KUEST</name>
<keyword evidence="1" id="KW-0472">Membrane</keyword>
<dbReference type="Proteomes" id="UP000501926">
    <property type="component" value="Chromosome"/>
</dbReference>
<gene>
    <name evidence="3" type="ORF">KsCSTR_48140</name>
    <name evidence="2" type="ORF">kustc0582</name>
</gene>
<keyword evidence="1" id="KW-1133">Transmembrane helix</keyword>
<proteinExistence type="predicted"/>
<evidence type="ECO:0000256" key="1">
    <source>
        <dbReference type="SAM" id="Phobius"/>
    </source>
</evidence>
<evidence type="ECO:0000313" key="3">
    <source>
        <dbReference type="EMBL" id="QII14191.1"/>
    </source>
</evidence>
<reference evidence="2" key="2">
    <citation type="submission" date="2006-01" db="EMBL/GenBank/DDBJ databases">
        <authorList>
            <person name="Genoscope"/>
        </authorList>
    </citation>
    <scope>NUCLEOTIDE SEQUENCE</scope>
</reference>
<accession>Q1PVS6</accession>
<dbReference type="EMBL" id="CP049055">
    <property type="protein sequence ID" value="QII14191.1"/>
    <property type="molecule type" value="Genomic_DNA"/>
</dbReference>
<keyword evidence="1" id="KW-0812">Transmembrane</keyword>
<organism evidence="2">
    <name type="scientific">Kuenenia stuttgartiensis</name>
    <dbReference type="NCBI Taxonomy" id="174633"/>
    <lineage>
        <taxon>Bacteria</taxon>
        <taxon>Pseudomonadati</taxon>
        <taxon>Planctomycetota</taxon>
        <taxon>Candidatus Brocadiia</taxon>
        <taxon>Candidatus Brocadiales</taxon>
        <taxon>Candidatus Brocadiaceae</taxon>
        <taxon>Candidatus Kuenenia</taxon>
    </lineage>
</organism>
<reference evidence="2" key="1">
    <citation type="journal article" date="2006" name="Nature">
        <title>Deciphering the evolution and metabolism of an anammox bacterium from a community genome.</title>
        <authorList>
            <person name="Strous M."/>
            <person name="Pelletier E."/>
            <person name="Mangenot S."/>
            <person name="Rattei T."/>
            <person name="Lehner A."/>
            <person name="Taylor M.W."/>
            <person name="Horn M."/>
            <person name="Daims H."/>
            <person name="Bartol-Mavel D."/>
            <person name="Wincker P."/>
            <person name="Barbe V."/>
            <person name="Fonknechten N."/>
            <person name="Vallenet D."/>
            <person name="Segurens B."/>
            <person name="Schenowitz-Truong C."/>
            <person name="Medigue C."/>
            <person name="Collingro A."/>
            <person name="Snel B."/>
            <person name="Dutilh B.E."/>
            <person name="OpDenCamp H.J.M."/>
            <person name="vanDerDrift C."/>
            <person name="Cirpus I."/>
            <person name="vanDePas-Schoonen K.T."/>
            <person name="Harhangi H.R."/>
            <person name="vanNiftrik L."/>
            <person name="Schmid M."/>
            <person name="Keltjens J."/>
            <person name="vanDeVossenberg J."/>
            <person name="Kartal B."/>
            <person name="Meier H."/>
            <person name="Frishman D."/>
            <person name="Huynen M.A."/>
            <person name="Mewes H."/>
            <person name="Weissenbach J."/>
            <person name="Jetten M.S.M."/>
            <person name="Wagner M."/>
            <person name="LePaslier D."/>
        </authorList>
    </citation>
    <scope>NUCLEOTIDE SEQUENCE</scope>
</reference>
<dbReference type="EMBL" id="CT573073">
    <property type="protein sequence ID" value="CAJ71327.1"/>
    <property type="molecule type" value="Genomic_DNA"/>
</dbReference>
<evidence type="ECO:0000313" key="4">
    <source>
        <dbReference type="Proteomes" id="UP000501926"/>
    </source>
</evidence>
<protein>
    <submittedName>
        <fullName evidence="2">Uncharacterized protein</fullName>
    </submittedName>
</protein>
<sequence>MAVSGQRSKQADKRTSMQYLLKIRMTSYSLHQRQYSSRRYDDRKLPNLFFYKIMSLTLLVAVSYVNITRFGKKKNSAWTPSLSVTWILYV</sequence>